<reference evidence="1 2" key="1">
    <citation type="submission" date="2019-02" db="EMBL/GenBank/DDBJ databases">
        <title>Deep-cultivation of Planctomycetes and their phenomic and genomic characterization uncovers novel biology.</title>
        <authorList>
            <person name="Wiegand S."/>
            <person name="Jogler M."/>
            <person name="Boedeker C."/>
            <person name="Pinto D."/>
            <person name="Vollmers J."/>
            <person name="Rivas-Marin E."/>
            <person name="Kohn T."/>
            <person name="Peeters S.H."/>
            <person name="Heuer A."/>
            <person name="Rast P."/>
            <person name="Oberbeckmann S."/>
            <person name="Bunk B."/>
            <person name="Jeske O."/>
            <person name="Meyerdierks A."/>
            <person name="Storesund J.E."/>
            <person name="Kallscheuer N."/>
            <person name="Luecker S."/>
            <person name="Lage O.M."/>
            <person name="Pohl T."/>
            <person name="Merkel B.J."/>
            <person name="Hornburger P."/>
            <person name="Mueller R.-W."/>
            <person name="Bruemmer F."/>
            <person name="Labrenz M."/>
            <person name="Spormann A.M."/>
            <person name="Op den Camp H."/>
            <person name="Overmann J."/>
            <person name="Amann R."/>
            <person name="Jetten M.S.M."/>
            <person name="Mascher T."/>
            <person name="Medema M.H."/>
            <person name="Devos D.P."/>
            <person name="Kaster A.-K."/>
            <person name="Ovreas L."/>
            <person name="Rohde M."/>
            <person name="Galperin M.Y."/>
            <person name="Jogler C."/>
        </authorList>
    </citation>
    <scope>NUCLEOTIDE SEQUENCE [LARGE SCALE GENOMIC DNA]</scope>
    <source>
        <strain evidence="1 2">Pan181</strain>
    </source>
</reference>
<keyword evidence="2" id="KW-1185">Reference proteome</keyword>
<dbReference type="Proteomes" id="UP000315750">
    <property type="component" value="Chromosome"/>
</dbReference>
<gene>
    <name evidence="1" type="ORF">Pan181_12320</name>
</gene>
<dbReference type="KEGG" id="amuc:Pan181_12320"/>
<organism evidence="1 2">
    <name type="scientific">Aeoliella mucimassa</name>
    <dbReference type="NCBI Taxonomy" id="2527972"/>
    <lineage>
        <taxon>Bacteria</taxon>
        <taxon>Pseudomonadati</taxon>
        <taxon>Planctomycetota</taxon>
        <taxon>Planctomycetia</taxon>
        <taxon>Pirellulales</taxon>
        <taxon>Lacipirellulaceae</taxon>
        <taxon>Aeoliella</taxon>
    </lineage>
</organism>
<protein>
    <submittedName>
        <fullName evidence="1">Uncharacterized protein</fullName>
    </submittedName>
</protein>
<dbReference type="EMBL" id="CP036278">
    <property type="protein sequence ID" value="QDU55046.1"/>
    <property type="molecule type" value="Genomic_DNA"/>
</dbReference>
<proteinExistence type="predicted"/>
<name>A0A518AK35_9BACT</name>
<evidence type="ECO:0000313" key="2">
    <source>
        <dbReference type="Proteomes" id="UP000315750"/>
    </source>
</evidence>
<sequence>MEGSAISTGSNLSKLNKDGAVLPACAVLWEIAGSKESRYKSLGIPTLEGGNGHEGRKTN</sequence>
<dbReference type="AlphaFoldDB" id="A0A518AK35"/>
<accession>A0A518AK35</accession>
<evidence type="ECO:0000313" key="1">
    <source>
        <dbReference type="EMBL" id="QDU55046.1"/>
    </source>
</evidence>